<dbReference type="OrthoDB" id="10018535at2759"/>
<sequence length="186" mass="21154">MKMEILTVQSHFGQNHIKVKGSNWTPATLTPPKSTKPHQEDDDELFQLPTFNDEAIQQVSDLLTKTLREAKHRHLLTCTEVLLPCELLQRVAVDMLTSSDEEACGIRGCNINIEFEDEMGQKRRISSIKTDPNTVSTFELILTLKQDRSGWTSTLPQFLKNLTRGGTIMISREFSLVKNKLGYCFD</sequence>
<keyword evidence="5" id="KW-0053">Apoptosis</keyword>
<dbReference type="PANTHER" id="PTHR12478">
    <property type="entry name" value="DNA-DAMAGE-INDUCIBLE TRANSCRIPT 4 PROTEIN DDIT4"/>
    <property type="match status" value="1"/>
</dbReference>
<feature type="compositionally biased region" description="Polar residues" evidence="7">
    <location>
        <begin position="22"/>
        <end position="33"/>
    </location>
</feature>
<dbReference type="STRING" id="568069.A0A1J1J6C7"/>
<keyword evidence="4" id="KW-0963">Cytoplasm</keyword>
<evidence type="ECO:0000256" key="4">
    <source>
        <dbReference type="ARBA" id="ARBA00022490"/>
    </source>
</evidence>
<evidence type="ECO:0000256" key="1">
    <source>
        <dbReference type="ARBA" id="ARBA00004496"/>
    </source>
</evidence>
<name>A0A1J1J6C7_9DIPT</name>
<dbReference type="EMBL" id="CVRI01000074">
    <property type="protein sequence ID" value="CRL07963.1"/>
    <property type="molecule type" value="Genomic_DNA"/>
</dbReference>
<dbReference type="AlphaFoldDB" id="A0A1J1J6C7"/>
<reference evidence="8 9" key="1">
    <citation type="submission" date="2015-04" db="EMBL/GenBank/DDBJ databases">
        <authorList>
            <person name="Syromyatnikov M.Y."/>
            <person name="Popov V.N."/>
        </authorList>
    </citation>
    <scope>NUCLEOTIDE SEQUENCE [LARGE SCALE GENOMIC DNA]</scope>
</reference>
<keyword evidence="3" id="KW-0217">Developmental protein</keyword>
<dbReference type="Gene3D" id="3.90.470.40">
    <property type="entry name" value="RTP801-like"/>
    <property type="match status" value="1"/>
</dbReference>
<proteinExistence type="inferred from homology"/>
<dbReference type="GO" id="GO:0008258">
    <property type="term" value="P:head involution"/>
    <property type="evidence" value="ECO:0007669"/>
    <property type="project" value="UniProtKB-ARBA"/>
</dbReference>
<gene>
    <name evidence="8" type="primary">putative Protein charybde</name>
    <name evidence="8" type="ORF">CLUMA_CG020954</name>
</gene>
<dbReference type="GO" id="GO:0006915">
    <property type="term" value="P:apoptotic process"/>
    <property type="evidence" value="ECO:0007669"/>
    <property type="project" value="UniProtKB-KW"/>
</dbReference>
<dbReference type="InterPro" id="IPR038281">
    <property type="entry name" value="RTP801-like_C_sf"/>
</dbReference>
<evidence type="ECO:0000256" key="2">
    <source>
        <dbReference type="ARBA" id="ARBA00010670"/>
    </source>
</evidence>
<feature type="region of interest" description="Disordered" evidence="7">
    <location>
        <begin position="21"/>
        <end position="41"/>
    </location>
</feature>
<dbReference type="Proteomes" id="UP000183832">
    <property type="component" value="Unassembled WGS sequence"/>
</dbReference>
<dbReference type="GO" id="GO:0032006">
    <property type="term" value="P:regulation of TOR signaling"/>
    <property type="evidence" value="ECO:0007669"/>
    <property type="project" value="UniProtKB-ARBA"/>
</dbReference>
<keyword evidence="9" id="KW-1185">Reference proteome</keyword>
<comment type="subcellular location">
    <subcellularLocation>
        <location evidence="1">Cytoplasm</location>
    </subcellularLocation>
</comment>
<dbReference type="Pfam" id="PF07809">
    <property type="entry name" value="RTP801_C"/>
    <property type="match status" value="1"/>
</dbReference>
<organism evidence="8 9">
    <name type="scientific">Clunio marinus</name>
    <dbReference type="NCBI Taxonomy" id="568069"/>
    <lineage>
        <taxon>Eukaryota</taxon>
        <taxon>Metazoa</taxon>
        <taxon>Ecdysozoa</taxon>
        <taxon>Arthropoda</taxon>
        <taxon>Hexapoda</taxon>
        <taxon>Insecta</taxon>
        <taxon>Pterygota</taxon>
        <taxon>Neoptera</taxon>
        <taxon>Endopterygota</taxon>
        <taxon>Diptera</taxon>
        <taxon>Nematocera</taxon>
        <taxon>Chironomoidea</taxon>
        <taxon>Chironomidae</taxon>
        <taxon>Clunio</taxon>
    </lineage>
</organism>
<evidence type="ECO:0000313" key="9">
    <source>
        <dbReference type="Proteomes" id="UP000183832"/>
    </source>
</evidence>
<accession>A0A1J1J6C7</accession>
<evidence type="ECO:0000256" key="7">
    <source>
        <dbReference type="SAM" id="MobiDB-lite"/>
    </source>
</evidence>
<evidence type="ECO:0000256" key="5">
    <source>
        <dbReference type="ARBA" id="ARBA00022703"/>
    </source>
</evidence>
<dbReference type="GO" id="GO:0009968">
    <property type="term" value="P:negative regulation of signal transduction"/>
    <property type="evidence" value="ECO:0007669"/>
    <property type="project" value="InterPro"/>
</dbReference>
<dbReference type="FunFam" id="3.90.470.40:FF:000003">
    <property type="entry name" value="Charybde, isoform E"/>
    <property type="match status" value="1"/>
</dbReference>
<evidence type="ECO:0000256" key="6">
    <source>
        <dbReference type="ARBA" id="ARBA00059352"/>
    </source>
</evidence>
<evidence type="ECO:0000313" key="8">
    <source>
        <dbReference type="EMBL" id="CRL07963.1"/>
    </source>
</evidence>
<dbReference type="InterPro" id="IPR012918">
    <property type="entry name" value="RTP801-like"/>
</dbReference>
<dbReference type="GO" id="GO:0006979">
    <property type="term" value="P:response to oxidative stress"/>
    <property type="evidence" value="ECO:0007669"/>
    <property type="project" value="UniProtKB-ARBA"/>
</dbReference>
<evidence type="ECO:0000256" key="3">
    <source>
        <dbReference type="ARBA" id="ARBA00022473"/>
    </source>
</evidence>
<comment type="function">
    <text evidence="6">Inhibits cell growth by regulating the Tor pathway upstream of the Tsc1-Tsc2 complex and downstream of Akt1. Acts as a cell death activator during head development.</text>
</comment>
<protein>
    <submittedName>
        <fullName evidence="8">CLUMA_CG020954, isoform A</fullName>
    </submittedName>
</protein>
<comment type="similarity">
    <text evidence="2">Belongs to the DDIT4 family.</text>
</comment>
<dbReference type="GO" id="GO:0005737">
    <property type="term" value="C:cytoplasm"/>
    <property type="evidence" value="ECO:0007669"/>
    <property type="project" value="UniProtKB-SubCell"/>
</dbReference>
<dbReference type="PANTHER" id="PTHR12478:SF16">
    <property type="entry name" value="PROTEIN CHARYBDE-RELATED"/>
    <property type="match status" value="1"/>
</dbReference>
<dbReference type="GO" id="GO:0045926">
    <property type="term" value="P:negative regulation of growth"/>
    <property type="evidence" value="ECO:0007669"/>
    <property type="project" value="UniProtKB-ARBA"/>
</dbReference>